<keyword evidence="2" id="KW-0560">Oxidoreductase</keyword>
<dbReference type="GO" id="GO:0006633">
    <property type="term" value="P:fatty acid biosynthetic process"/>
    <property type="evidence" value="ECO:0007669"/>
    <property type="project" value="TreeGrafter"/>
</dbReference>
<dbReference type="GO" id="GO:0016616">
    <property type="term" value="F:oxidoreductase activity, acting on the CH-OH group of donors, NAD or NADP as acceptor"/>
    <property type="evidence" value="ECO:0007669"/>
    <property type="project" value="TreeGrafter"/>
</dbReference>
<comment type="similarity">
    <text evidence="1">Belongs to the short-chain dehydrogenases/reductases (SDR) family.</text>
</comment>
<dbReference type="AlphaFoldDB" id="A0A2S9SNI4"/>
<comment type="caution">
    <text evidence="3">The sequence shown here is derived from an EMBL/GenBank/DDBJ whole genome shotgun (WGS) entry which is preliminary data.</text>
</comment>
<evidence type="ECO:0000256" key="1">
    <source>
        <dbReference type="ARBA" id="ARBA00006484"/>
    </source>
</evidence>
<dbReference type="GO" id="GO:0048038">
    <property type="term" value="F:quinone binding"/>
    <property type="evidence" value="ECO:0007669"/>
    <property type="project" value="TreeGrafter"/>
</dbReference>
<dbReference type="Gene3D" id="3.40.50.720">
    <property type="entry name" value="NAD(P)-binding Rossmann-like Domain"/>
    <property type="match status" value="1"/>
</dbReference>
<dbReference type="SUPFAM" id="SSF51735">
    <property type="entry name" value="NAD(P)-binding Rossmann-fold domains"/>
    <property type="match status" value="1"/>
</dbReference>
<evidence type="ECO:0000313" key="3">
    <source>
        <dbReference type="EMBL" id="PRM88149.1"/>
    </source>
</evidence>
<evidence type="ECO:0000256" key="2">
    <source>
        <dbReference type="ARBA" id="ARBA00023002"/>
    </source>
</evidence>
<evidence type="ECO:0000313" key="4">
    <source>
        <dbReference type="Proteomes" id="UP000239065"/>
    </source>
</evidence>
<dbReference type="PRINTS" id="PR00080">
    <property type="entry name" value="SDRFAMILY"/>
</dbReference>
<accession>A0A2S9SNI4</accession>
<sequence length="237" mass="26487">MKIAILTGANGQLGKSYLNTLVKENYYIYALDLNVDGIETTEMVQPIKLDITNEDDVHNFYKNIEAVDVLINNAGIGVFTPFEQRTAQEFMKVMSVNLLGTFLMSQGAIEIMKKQKYGKIINVGSIYGQVSSDERIYGDSGRNNSEVYSATKAGVIHMTKYMATHFGKYNIQTNCISPGGIFNKQSKEFVDNYEYKTPMGRMGTPDDLQSVLKFLISKENTYVNGQNITVDGGFVAW</sequence>
<dbReference type="EMBL" id="NXGJ01000004">
    <property type="protein sequence ID" value="PRM88149.1"/>
    <property type="molecule type" value="Genomic_DNA"/>
</dbReference>
<name>A0A2S9SNI4_9BACT</name>
<protein>
    <submittedName>
        <fullName evidence="3">Short-chain dehydrogenase</fullName>
    </submittedName>
</protein>
<dbReference type="PANTHER" id="PTHR42760:SF133">
    <property type="entry name" value="3-OXOACYL-[ACYL-CARRIER-PROTEIN] REDUCTASE"/>
    <property type="match status" value="1"/>
</dbReference>
<gene>
    <name evidence="3" type="ORF">CJ669_05200</name>
</gene>
<organism evidence="3 4">
    <name type="scientific">Aliarcobacter cryaerophilus</name>
    <dbReference type="NCBI Taxonomy" id="28198"/>
    <lineage>
        <taxon>Bacteria</taxon>
        <taxon>Pseudomonadati</taxon>
        <taxon>Campylobacterota</taxon>
        <taxon>Epsilonproteobacteria</taxon>
        <taxon>Campylobacterales</taxon>
        <taxon>Arcobacteraceae</taxon>
        <taxon>Aliarcobacter</taxon>
    </lineage>
</organism>
<dbReference type="RefSeq" id="WP_105909009.1">
    <property type="nucleotide sequence ID" value="NZ_NXGJ01000004.1"/>
</dbReference>
<dbReference type="Proteomes" id="UP000239065">
    <property type="component" value="Unassembled WGS sequence"/>
</dbReference>
<dbReference type="InterPro" id="IPR036291">
    <property type="entry name" value="NAD(P)-bd_dom_sf"/>
</dbReference>
<dbReference type="PANTHER" id="PTHR42760">
    <property type="entry name" value="SHORT-CHAIN DEHYDROGENASES/REDUCTASES FAMILY MEMBER"/>
    <property type="match status" value="1"/>
</dbReference>
<reference evidence="3 4" key="1">
    <citation type="submission" date="2017-09" db="EMBL/GenBank/DDBJ databases">
        <title>Reassesment of A. cryaerophilus.</title>
        <authorList>
            <person name="Perez-Cataluna A."/>
            <person name="Collado L."/>
            <person name="Salgado O."/>
            <person name="Lefinanco V."/>
            <person name="Figueras M.J."/>
        </authorList>
    </citation>
    <scope>NUCLEOTIDE SEQUENCE [LARGE SCALE GENOMIC DNA]</scope>
    <source>
        <strain evidence="3 4">LMG 9861</strain>
    </source>
</reference>
<dbReference type="InterPro" id="IPR002347">
    <property type="entry name" value="SDR_fam"/>
</dbReference>
<dbReference type="Pfam" id="PF13561">
    <property type="entry name" value="adh_short_C2"/>
    <property type="match status" value="1"/>
</dbReference>
<dbReference type="PRINTS" id="PR00081">
    <property type="entry name" value="GDHRDH"/>
</dbReference>
<proteinExistence type="inferred from homology"/>